<reference evidence="3 4" key="1">
    <citation type="submission" date="2018-03" db="EMBL/GenBank/DDBJ databases">
        <title>Non-Typhoidal Salmonella genome sequencing and assembly.</title>
        <authorList>
            <person name="Matchawe C."/>
        </authorList>
    </citation>
    <scope>NUCLEOTIDE SEQUENCE [LARGE SCALE GENOMIC DNA]</scope>
    <source>
        <strain evidence="3 4">22sa</strain>
    </source>
</reference>
<accession>A0A4Z0NEF0</accession>
<dbReference type="EMBL" id="PYKI01001146">
    <property type="protein sequence ID" value="TGD94047.1"/>
    <property type="molecule type" value="Genomic_DNA"/>
</dbReference>
<dbReference type="NCBIfam" id="NF007134">
    <property type="entry name" value="PRK09580.1"/>
    <property type="match status" value="1"/>
</dbReference>
<keyword evidence="1" id="KW-0547">Nucleotide-binding</keyword>
<evidence type="ECO:0000313" key="3">
    <source>
        <dbReference type="EMBL" id="TGD94047.1"/>
    </source>
</evidence>
<sequence length="204" mass="22827">PTLSPTLAGRDADERTGGAATFTGKYLLELSPEERAGEGIFMAFQYPVEIPGVSNQFFLQTALNAVRAYRGQTSLDRFDFQDLMEEKIALLKMPEDLLTRSVNVGFSGGEKKRNDILQMAVLEPELCILDESDSGLDIDALKIVAEGVNALRDDKRAFIIVTHYQRILDYIKPDYVHVLYQGRIVRSGDFTLVKQLEEQGYGCL</sequence>
<evidence type="ECO:0000256" key="1">
    <source>
        <dbReference type="ARBA" id="ARBA00022741"/>
    </source>
</evidence>
<dbReference type="AlphaFoldDB" id="A0A4Z0NEF0"/>
<dbReference type="NCBIfam" id="TIGR01978">
    <property type="entry name" value="sufC"/>
    <property type="match status" value="1"/>
</dbReference>
<dbReference type="GO" id="GO:0005524">
    <property type="term" value="F:ATP binding"/>
    <property type="evidence" value="ECO:0007669"/>
    <property type="project" value="UniProtKB-KW"/>
</dbReference>
<gene>
    <name evidence="3" type="ORF">C9F07_10685</name>
</gene>
<feature type="non-terminal residue" evidence="3">
    <location>
        <position position="1"/>
    </location>
</feature>
<dbReference type="Gene3D" id="3.40.50.300">
    <property type="entry name" value="P-loop containing nucleotide triphosphate hydrolases"/>
    <property type="match status" value="1"/>
</dbReference>
<dbReference type="SUPFAM" id="SSF52540">
    <property type="entry name" value="P-loop containing nucleoside triphosphate hydrolases"/>
    <property type="match status" value="1"/>
</dbReference>
<evidence type="ECO:0000313" key="4">
    <source>
        <dbReference type="Proteomes" id="UP000298196"/>
    </source>
</evidence>
<evidence type="ECO:0000256" key="2">
    <source>
        <dbReference type="ARBA" id="ARBA00022840"/>
    </source>
</evidence>
<protein>
    <submittedName>
        <fullName evidence="3">Fe-S cluster assembly ATPase SufC</fullName>
    </submittedName>
</protein>
<dbReference type="InterPro" id="IPR010230">
    <property type="entry name" value="FeS-cluster_ATPase_SufC"/>
</dbReference>
<dbReference type="PANTHER" id="PTHR43204:SF1">
    <property type="entry name" value="ABC TRANSPORTER I FAMILY MEMBER 6, CHLOROPLASTIC"/>
    <property type="match status" value="1"/>
</dbReference>
<keyword evidence="2" id="KW-0067">ATP-binding</keyword>
<dbReference type="PANTHER" id="PTHR43204">
    <property type="entry name" value="ABC TRANSPORTER I FAMILY MEMBER 6, CHLOROPLASTIC"/>
    <property type="match status" value="1"/>
</dbReference>
<proteinExistence type="predicted"/>
<keyword evidence="4" id="KW-1185">Reference proteome</keyword>
<dbReference type="Proteomes" id="UP000298196">
    <property type="component" value="Unassembled WGS sequence"/>
</dbReference>
<name>A0A4Z0NEF0_SALET</name>
<comment type="caution">
    <text evidence="3">The sequence shown here is derived from an EMBL/GenBank/DDBJ whole genome shotgun (WGS) entry which is preliminary data.</text>
</comment>
<organism evidence="3 4">
    <name type="scientific">Salmonella enterica subsp. enterica serovar Poona</name>
    <dbReference type="NCBI Taxonomy" id="436295"/>
    <lineage>
        <taxon>Bacteria</taxon>
        <taxon>Pseudomonadati</taxon>
        <taxon>Pseudomonadota</taxon>
        <taxon>Gammaproteobacteria</taxon>
        <taxon>Enterobacterales</taxon>
        <taxon>Enterobacteriaceae</taxon>
        <taxon>Salmonella</taxon>
    </lineage>
</organism>
<dbReference type="InterPro" id="IPR027417">
    <property type="entry name" value="P-loop_NTPase"/>
</dbReference>